<keyword evidence="2" id="KW-1185">Reference proteome</keyword>
<dbReference type="RefSeq" id="WP_146318571.1">
    <property type="nucleotide sequence ID" value="NZ_VCQV01000026.1"/>
</dbReference>
<organism evidence="1 2">
    <name type="scientific">Leekyejoonella antrihumi</name>
    <dbReference type="NCBI Taxonomy" id="1660198"/>
    <lineage>
        <taxon>Bacteria</taxon>
        <taxon>Bacillati</taxon>
        <taxon>Actinomycetota</taxon>
        <taxon>Actinomycetes</taxon>
        <taxon>Micrococcales</taxon>
        <taxon>Dermacoccaceae</taxon>
        <taxon>Leekyejoonella</taxon>
    </lineage>
</organism>
<dbReference type="OrthoDB" id="9255658at2"/>
<evidence type="ECO:0000313" key="1">
    <source>
        <dbReference type="EMBL" id="TWP34552.1"/>
    </source>
</evidence>
<dbReference type="AlphaFoldDB" id="A0A563DX77"/>
<accession>A0A563DX77</accession>
<reference evidence="1 2" key="2">
    <citation type="submission" date="2019-08" db="EMBL/GenBank/DDBJ databases">
        <title>Jejuicoccus antrihumi gen. nov., sp. nov., a new member of the family Dermacoccaceae isolated from a cave.</title>
        <authorList>
            <person name="Schumann P."/>
            <person name="Kim I.S."/>
        </authorList>
    </citation>
    <scope>NUCLEOTIDE SEQUENCE [LARGE SCALE GENOMIC DNA]</scope>
    <source>
        <strain evidence="1 2">C5-26</strain>
    </source>
</reference>
<gene>
    <name evidence="1" type="ORF">FGL98_16785</name>
</gene>
<dbReference type="EMBL" id="VCQV01000026">
    <property type="protein sequence ID" value="TWP34552.1"/>
    <property type="molecule type" value="Genomic_DNA"/>
</dbReference>
<reference evidence="1 2" key="1">
    <citation type="submission" date="2019-05" db="EMBL/GenBank/DDBJ databases">
        <authorList>
            <person name="Lee S.D."/>
        </authorList>
    </citation>
    <scope>NUCLEOTIDE SEQUENCE [LARGE SCALE GENOMIC DNA]</scope>
    <source>
        <strain evidence="1 2">C5-26</strain>
    </source>
</reference>
<name>A0A563DX77_9MICO</name>
<protein>
    <recommendedName>
        <fullName evidence="3">DUF1273 family protein</fullName>
    </recommendedName>
</protein>
<evidence type="ECO:0008006" key="3">
    <source>
        <dbReference type="Google" id="ProtNLM"/>
    </source>
</evidence>
<comment type="caution">
    <text evidence="1">The sequence shown here is derived from an EMBL/GenBank/DDBJ whole genome shotgun (WGS) entry which is preliminary data.</text>
</comment>
<proteinExistence type="predicted"/>
<dbReference type="Proteomes" id="UP000320244">
    <property type="component" value="Unassembled WGS sequence"/>
</dbReference>
<evidence type="ECO:0000313" key="2">
    <source>
        <dbReference type="Proteomes" id="UP000320244"/>
    </source>
</evidence>
<sequence>MSAELQRIFDADTRPTIVCLCGSSRFYDEFQQANYDLTMAGEIVLSIGFCPHARAQHRHGDGVSHDSVEEVALDELHKRKIDLADYIYVLDVNGYVGESTKSEIAYASRRGIPVDYLSQQQRS</sequence>